<evidence type="ECO:0000313" key="2">
    <source>
        <dbReference type="Proteomes" id="UP000478463"/>
    </source>
</evidence>
<dbReference type="InterPro" id="IPR007401">
    <property type="entry name" value="DUF454"/>
</dbReference>
<dbReference type="RefSeq" id="WP_160942371.1">
    <property type="nucleotide sequence ID" value="NZ_CP063310.1"/>
</dbReference>
<gene>
    <name evidence="1" type="ORF">GS424_009830</name>
</gene>
<protein>
    <submittedName>
        <fullName evidence="1">YbaN family protein</fullName>
    </submittedName>
</protein>
<name>A0A6L7ITF9_9ACTN</name>
<dbReference type="KEGG" id="egd:GS424_009830"/>
<dbReference type="AlphaFoldDB" id="A0A6L7ITF9"/>
<dbReference type="PANTHER" id="PTHR35813">
    <property type="entry name" value="INNER MEMBRANE PROTEIN YBAN"/>
    <property type="match status" value="1"/>
</dbReference>
<dbReference type="Proteomes" id="UP000478463">
    <property type="component" value="Chromosome"/>
</dbReference>
<dbReference type="EMBL" id="CP063310">
    <property type="protein sequence ID" value="QOS66855.1"/>
    <property type="molecule type" value="Genomic_DNA"/>
</dbReference>
<proteinExistence type="predicted"/>
<sequence length="151" mass="16060">MTNKKDERAGGGLRALWAVGGFVCFGLGALGAVLPILPTVPFLLGAAFCFARSSARLDAWFHGTKLYRNVLEGFTKKRAMTVKAKLLLLGPITLVLGVSFLLMANVPVGRAVVAAVWVAHIVYFGFVVKTDRGAATAAELVSERAPERTEG</sequence>
<dbReference type="Pfam" id="PF04304">
    <property type="entry name" value="DUF454"/>
    <property type="match status" value="1"/>
</dbReference>
<organism evidence="1 2">
    <name type="scientific">Eggerthella guodeyinii</name>
    <dbReference type="NCBI Taxonomy" id="2690837"/>
    <lineage>
        <taxon>Bacteria</taxon>
        <taxon>Bacillati</taxon>
        <taxon>Actinomycetota</taxon>
        <taxon>Coriobacteriia</taxon>
        <taxon>Eggerthellales</taxon>
        <taxon>Eggerthellaceae</taxon>
        <taxon>Eggerthella</taxon>
    </lineage>
</organism>
<dbReference type="PANTHER" id="PTHR35813:SF1">
    <property type="entry name" value="INNER MEMBRANE PROTEIN YBAN"/>
    <property type="match status" value="1"/>
</dbReference>
<accession>A0A6L7ITF9</accession>
<reference evidence="1 2" key="1">
    <citation type="submission" date="2020-10" db="EMBL/GenBank/DDBJ databases">
        <title>Eggerthella sp. nov., isolated from human feces.</title>
        <authorList>
            <person name="Yajun G."/>
        </authorList>
    </citation>
    <scope>NUCLEOTIDE SEQUENCE [LARGE SCALE GENOMIC DNA]</scope>
    <source>
        <strain evidence="1 2">HF-1101</strain>
    </source>
</reference>
<evidence type="ECO:0000313" key="1">
    <source>
        <dbReference type="EMBL" id="QOS66855.1"/>
    </source>
</evidence>
<dbReference type="GO" id="GO:0005886">
    <property type="term" value="C:plasma membrane"/>
    <property type="evidence" value="ECO:0007669"/>
    <property type="project" value="TreeGrafter"/>
</dbReference>